<dbReference type="AlphaFoldDB" id="A0A8J7RMD4"/>
<dbReference type="EMBL" id="JAGIYY010000002">
    <property type="protein sequence ID" value="MBP0438399.1"/>
    <property type="molecule type" value="Genomic_DNA"/>
</dbReference>
<comment type="caution">
    <text evidence="2">The sequence shown here is derived from an EMBL/GenBank/DDBJ whole genome shotgun (WGS) entry which is preliminary data.</text>
</comment>
<dbReference type="Proteomes" id="UP000666240">
    <property type="component" value="Unassembled WGS sequence"/>
</dbReference>
<evidence type="ECO:0000313" key="3">
    <source>
        <dbReference type="Proteomes" id="UP000666240"/>
    </source>
</evidence>
<evidence type="ECO:0000256" key="1">
    <source>
        <dbReference type="SAM" id="SignalP"/>
    </source>
</evidence>
<sequence>MKPIVLLFFVVSAFSVQACTVSREVSASKQALNSSARSVIGTSLVGAQGKTAADQDKIDETAARLCGASVWSQSECLRHEQGSAL</sequence>
<proteinExistence type="predicted"/>
<organism evidence="2 3">
    <name type="scientific">Tianweitania sediminis</name>
    <dbReference type="NCBI Taxonomy" id="1502156"/>
    <lineage>
        <taxon>Bacteria</taxon>
        <taxon>Pseudomonadati</taxon>
        <taxon>Pseudomonadota</taxon>
        <taxon>Alphaproteobacteria</taxon>
        <taxon>Hyphomicrobiales</taxon>
        <taxon>Phyllobacteriaceae</taxon>
        <taxon>Tianweitania</taxon>
    </lineage>
</organism>
<evidence type="ECO:0000313" key="2">
    <source>
        <dbReference type="EMBL" id="MBP0438399.1"/>
    </source>
</evidence>
<accession>A0A8J7RMD4</accession>
<evidence type="ECO:0008006" key="4">
    <source>
        <dbReference type="Google" id="ProtNLM"/>
    </source>
</evidence>
<gene>
    <name evidence="2" type="ORF">J5Y06_07035</name>
</gene>
<name>A0A8J7RMD4_9HYPH</name>
<reference evidence="2" key="1">
    <citation type="submission" date="2021-03" db="EMBL/GenBank/DDBJ databases">
        <title>Genome sequencing and assembly of Tianweitania sediminis.</title>
        <authorList>
            <person name="Chhetri G."/>
        </authorList>
    </citation>
    <scope>NUCLEOTIDE SEQUENCE</scope>
    <source>
        <strain evidence="2">Z8</strain>
    </source>
</reference>
<dbReference type="PROSITE" id="PS51257">
    <property type="entry name" value="PROKAR_LIPOPROTEIN"/>
    <property type="match status" value="1"/>
</dbReference>
<protein>
    <recommendedName>
        <fullName evidence="4">Lipoprotein</fullName>
    </recommendedName>
</protein>
<dbReference type="RefSeq" id="WP_209334445.1">
    <property type="nucleotide sequence ID" value="NZ_JAGIYY010000002.1"/>
</dbReference>
<feature type="signal peptide" evidence="1">
    <location>
        <begin position="1"/>
        <end position="18"/>
    </location>
</feature>
<feature type="chain" id="PRO_5035285165" description="Lipoprotein" evidence="1">
    <location>
        <begin position="19"/>
        <end position="85"/>
    </location>
</feature>
<keyword evidence="1" id="KW-0732">Signal</keyword>
<keyword evidence="3" id="KW-1185">Reference proteome</keyword>